<evidence type="ECO:0000313" key="1">
    <source>
        <dbReference type="EMBL" id="KAI7808538.1"/>
    </source>
</evidence>
<organism evidence="1 2">
    <name type="scientific">Triplophysa rosa</name>
    <name type="common">Cave loach</name>
    <dbReference type="NCBI Taxonomy" id="992332"/>
    <lineage>
        <taxon>Eukaryota</taxon>
        <taxon>Metazoa</taxon>
        <taxon>Chordata</taxon>
        <taxon>Craniata</taxon>
        <taxon>Vertebrata</taxon>
        <taxon>Euteleostomi</taxon>
        <taxon>Actinopterygii</taxon>
        <taxon>Neopterygii</taxon>
        <taxon>Teleostei</taxon>
        <taxon>Ostariophysi</taxon>
        <taxon>Cypriniformes</taxon>
        <taxon>Nemacheilidae</taxon>
        <taxon>Triplophysa</taxon>
    </lineage>
</organism>
<name>A0A9W7WUE4_TRIRA</name>
<evidence type="ECO:0000313" key="2">
    <source>
        <dbReference type="Proteomes" id="UP001059041"/>
    </source>
</evidence>
<sequence>MSSFPINQTSHCIGVLDFEGNSRKVTVLIKKSMLGHRASRPEQNCLCEVKQNKNYKVFWNIQFKPVSSVGNNYAKFRTEKIFRMLLAGGSQPQSSYSAEGNLSILYLSFSDE</sequence>
<accession>A0A9W7WUE4</accession>
<dbReference type="AlphaFoldDB" id="A0A9W7WUE4"/>
<gene>
    <name evidence="1" type="ORF">IRJ41_007572</name>
</gene>
<proteinExistence type="predicted"/>
<dbReference type="EMBL" id="JAFHDT010000006">
    <property type="protein sequence ID" value="KAI7808538.1"/>
    <property type="molecule type" value="Genomic_DNA"/>
</dbReference>
<dbReference type="Proteomes" id="UP001059041">
    <property type="component" value="Linkage Group LG6"/>
</dbReference>
<keyword evidence="2" id="KW-1185">Reference proteome</keyword>
<comment type="caution">
    <text evidence="1">The sequence shown here is derived from an EMBL/GenBank/DDBJ whole genome shotgun (WGS) entry which is preliminary data.</text>
</comment>
<reference evidence="1" key="1">
    <citation type="submission" date="2021-02" db="EMBL/GenBank/DDBJ databases">
        <title>Comparative genomics reveals that relaxation of natural selection precedes convergent phenotypic evolution of cavefish.</title>
        <authorList>
            <person name="Peng Z."/>
        </authorList>
    </citation>
    <scope>NUCLEOTIDE SEQUENCE</scope>
    <source>
        <tissue evidence="1">Muscle</tissue>
    </source>
</reference>
<protein>
    <submittedName>
        <fullName evidence="1">Uncharacterized protein</fullName>
    </submittedName>
</protein>